<feature type="transmembrane region" description="Helical" evidence="1">
    <location>
        <begin position="184"/>
        <end position="211"/>
    </location>
</feature>
<keyword evidence="2" id="KW-0132">Cell division</keyword>
<sequence length="398" mass="44057">MDIVGTFFWGIFSFLINPLLYLLVIALFLYSAQRVRRERLSFHVKAYGMFNTIFASMMPSLMIGIAGSVVLLVSGVSLTPGVLVLLTLAYTVTLFTCRLRFLSPAIAVGLALVSAYLIPDFRTASPTINHWLMDIQHINAVSFGVFLVVTLAVETVLIFFWGAHQTSPRLIDSHRGGLVGAHEACQLWIVPLMILVPTHGAVSSVGLWPFFSDGSSFGLALFPVGVGIAQLITYTLPRPAVRQSALWMLITTCGAALIVAAAALFRLPLLVLLAAAAVFISRLILVWYHHHLRETRPFYFVMPGRGLRVIGVIPHSLGARMGIMPGEEIRRANDRDISSVDDFYAALQKHAAYCKLEVIDRFGEQRFAKGPIHENDDYKIGLLFLEADQWDLKQKTNS</sequence>
<feature type="transmembrane region" description="Helical" evidence="1">
    <location>
        <begin position="69"/>
        <end position="92"/>
    </location>
</feature>
<proteinExistence type="predicted"/>
<evidence type="ECO:0000256" key="1">
    <source>
        <dbReference type="SAM" id="Phobius"/>
    </source>
</evidence>
<feature type="transmembrane region" description="Helical" evidence="1">
    <location>
        <begin position="6"/>
        <end position="30"/>
    </location>
</feature>
<protein>
    <submittedName>
        <fullName evidence="2">Cell division protein</fullName>
    </submittedName>
</protein>
<evidence type="ECO:0000313" key="2">
    <source>
        <dbReference type="EMBL" id="MCL1632268.1"/>
    </source>
</evidence>
<keyword evidence="1" id="KW-0472">Membrane</keyword>
<feature type="transmembrane region" description="Helical" evidence="1">
    <location>
        <begin position="99"/>
        <end position="118"/>
    </location>
</feature>
<dbReference type="EMBL" id="JAMAST010000012">
    <property type="protein sequence ID" value="MCL1632268.1"/>
    <property type="molecule type" value="Genomic_DNA"/>
</dbReference>
<comment type="caution">
    <text evidence="2">The sequence shown here is derived from an EMBL/GenBank/DDBJ whole genome shotgun (WGS) entry which is preliminary data.</text>
</comment>
<keyword evidence="1" id="KW-0812">Transmembrane</keyword>
<dbReference type="Gene3D" id="2.30.42.10">
    <property type="match status" value="1"/>
</dbReference>
<dbReference type="GO" id="GO:0051301">
    <property type="term" value="P:cell division"/>
    <property type="evidence" value="ECO:0007669"/>
    <property type="project" value="UniProtKB-KW"/>
</dbReference>
<keyword evidence="2" id="KW-0131">Cell cycle</keyword>
<evidence type="ECO:0000313" key="3">
    <source>
        <dbReference type="Proteomes" id="UP001203004"/>
    </source>
</evidence>
<feature type="transmembrane region" description="Helical" evidence="1">
    <location>
        <begin position="138"/>
        <end position="163"/>
    </location>
</feature>
<feature type="transmembrane region" description="Helical" evidence="1">
    <location>
        <begin position="42"/>
        <end position="63"/>
    </location>
</feature>
<reference evidence="2 3" key="1">
    <citation type="submission" date="2022-05" db="EMBL/GenBank/DDBJ databases">
        <title>Sporolactobacillus sp nov CPB3-1, isolated from tree bark (Mangifera indica L.).</title>
        <authorList>
            <person name="Phuengjayaem S."/>
            <person name="Tanasupawat S."/>
        </authorList>
    </citation>
    <scope>NUCLEOTIDE SEQUENCE [LARGE SCALE GENOMIC DNA]</scope>
    <source>
        <strain evidence="2 3">CPB3-1</strain>
    </source>
</reference>
<dbReference type="Proteomes" id="UP001203004">
    <property type="component" value="Unassembled WGS sequence"/>
</dbReference>
<feature type="transmembrane region" description="Helical" evidence="1">
    <location>
        <begin position="270"/>
        <end position="288"/>
    </location>
</feature>
<keyword evidence="3" id="KW-1185">Reference proteome</keyword>
<accession>A0ABT0MBM4</accession>
<keyword evidence="1" id="KW-1133">Transmembrane helix</keyword>
<dbReference type="RefSeq" id="WP_249101826.1">
    <property type="nucleotide sequence ID" value="NZ_JAMAST010000012.1"/>
</dbReference>
<name>A0ABT0MBM4_9BACL</name>
<feature type="transmembrane region" description="Helical" evidence="1">
    <location>
        <begin position="217"/>
        <end position="236"/>
    </location>
</feature>
<organism evidence="2 3">
    <name type="scientific">Sporolactobacillus mangiferae</name>
    <dbReference type="NCBI Taxonomy" id="2940498"/>
    <lineage>
        <taxon>Bacteria</taxon>
        <taxon>Bacillati</taxon>
        <taxon>Bacillota</taxon>
        <taxon>Bacilli</taxon>
        <taxon>Bacillales</taxon>
        <taxon>Sporolactobacillaceae</taxon>
        <taxon>Sporolactobacillus</taxon>
    </lineage>
</organism>
<feature type="transmembrane region" description="Helical" evidence="1">
    <location>
        <begin position="245"/>
        <end position="264"/>
    </location>
</feature>
<gene>
    <name evidence="2" type="ORF">M3N64_09995</name>
</gene>
<dbReference type="InterPro" id="IPR036034">
    <property type="entry name" value="PDZ_sf"/>
</dbReference>
<dbReference type="SUPFAM" id="SSF50156">
    <property type="entry name" value="PDZ domain-like"/>
    <property type="match status" value="1"/>
</dbReference>